<keyword evidence="2" id="KW-1185">Reference proteome</keyword>
<dbReference type="EMBL" id="CP042436">
    <property type="protein sequence ID" value="QEC64076.1"/>
    <property type="molecule type" value="Genomic_DNA"/>
</dbReference>
<reference evidence="1 2" key="1">
    <citation type="journal article" date="2017" name="Curr. Microbiol.">
        <title>Mucilaginibacter ginsenosidivorans sp. nov., Isolated from Soil of Ginseng Field.</title>
        <authorList>
            <person name="Kim M.M."/>
            <person name="Siddiqi M.Z."/>
            <person name="Im W.T."/>
        </authorList>
    </citation>
    <scope>NUCLEOTIDE SEQUENCE [LARGE SCALE GENOMIC DNA]</scope>
    <source>
        <strain evidence="1 2">Gsoil 3017</strain>
    </source>
</reference>
<gene>
    <name evidence="1" type="ORF">FRZ54_16335</name>
</gene>
<sequence>MDTQALESQARLYLYDLMNEAKEHGFKPDEPWSLKLVTEAEKKQIQREYYPAVASKVYPELILDVFHTVKSKLQQSMSKEEQLIDLRTVLSDGLAYIIAFSPKRLR</sequence>
<protein>
    <submittedName>
        <fullName evidence="1">Uncharacterized protein</fullName>
    </submittedName>
</protein>
<accession>A0A5B8V0K7</accession>
<dbReference type="OrthoDB" id="799018at2"/>
<dbReference type="Proteomes" id="UP000321479">
    <property type="component" value="Chromosome"/>
</dbReference>
<evidence type="ECO:0000313" key="1">
    <source>
        <dbReference type="EMBL" id="QEC64076.1"/>
    </source>
</evidence>
<dbReference type="AlphaFoldDB" id="A0A5B8V0K7"/>
<evidence type="ECO:0000313" key="2">
    <source>
        <dbReference type="Proteomes" id="UP000321479"/>
    </source>
</evidence>
<proteinExistence type="predicted"/>
<dbReference type="RefSeq" id="WP_147032649.1">
    <property type="nucleotide sequence ID" value="NZ_CP042436.1"/>
</dbReference>
<name>A0A5B8V0K7_9SPHI</name>
<dbReference type="KEGG" id="mgin:FRZ54_16335"/>
<organism evidence="1 2">
    <name type="scientific">Mucilaginibacter ginsenosidivorans</name>
    <dbReference type="NCBI Taxonomy" id="398053"/>
    <lineage>
        <taxon>Bacteria</taxon>
        <taxon>Pseudomonadati</taxon>
        <taxon>Bacteroidota</taxon>
        <taxon>Sphingobacteriia</taxon>
        <taxon>Sphingobacteriales</taxon>
        <taxon>Sphingobacteriaceae</taxon>
        <taxon>Mucilaginibacter</taxon>
    </lineage>
</organism>